<feature type="active site" evidence="7">
    <location>
        <position position="361"/>
    </location>
</feature>
<evidence type="ECO:0000256" key="1">
    <source>
        <dbReference type="ARBA" id="ARBA00007447"/>
    </source>
</evidence>
<evidence type="ECO:0000256" key="8">
    <source>
        <dbReference type="RuleBase" id="RU000454"/>
    </source>
</evidence>
<dbReference type="FunFam" id="2.40.70.10:FF:000021">
    <property type="entry name" value="Aspartyl protease AED1"/>
    <property type="match status" value="2"/>
</dbReference>
<keyword evidence="6" id="KW-1015">Disulfide bond</keyword>
<dbReference type="Proteomes" id="UP001168877">
    <property type="component" value="Unassembled WGS sequence"/>
</dbReference>
<evidence type="ECO:0000256" key="5">
    <source>
        <dbReference type="ARBA" id="ARBA00022801"/>
    </source>
</evidence>
<evidence type="ECO:0000256" key="4">
    <source>
        <dbReference type="ARBA" id="ARBA00022750"/>
    </source>
</evidence>
<keyword evidence="5 8" id="KW-0378">Hydrolase</keyword>
<comment type="caution">
    <text evidence="11">The sequence shown here is derived from an EMBL/GenBank/DDBJ whole genome shotgun (WGS) entry which is preliminary data.</text>
</comment>
<feature type="domain" description="Peptidase A1" evidence="10">
    <location>
        <begin position="625"/>
        <end position="973"/>
    </location>
</feature>
<dbReference type="InterPro" id="IPR001969">
    <property type="entry name" value="Aspartic_peptidase_AS"/>
</dbReference>
<evidence type="ECO:0000313" key="11">
    <source>
        <dbReference type="EMBL" id="KAK0572302.1"/>
    </source>
</evidence>
<feature type="active site" evidence="7">
    <location>
        <position position="155"/>
    </location>
</feature>
<dbReference type="SUPFAM" id="SSF50630">
    <property type="entry name" value="Acid proteases"/>
    <property type="match status" value="2"/>
</dbReference>
<feature type="chain" id="PRO_5041460070" description="Peptidase A1 domain-containing protein" evidence="9">
    <location>
        <begin position="29"/>
        <end position="978"/>
    </location>
</feature>
<evidence type="ECO:0000256" key="2">
    <source>
        <dbReference type="ARBA" id="ARBA00022670"/>
    </source>
</evidence>
<dbReference type="PROSITE" id="PS00141">
    <property type="entry name" value="ASP_PROTEASE"/>
    <property type="match status" value="3"/>
</dbReference>
<dbReference type="InterPro" id="IPR033121">
    <property type="entry name" value="PEPTIDASE_A1"/>
</dbReference>
<evidence type="ECO:0000256" key="6">
    <source>
        <dbReference type="ARBA" id="ARBA00023157"/>
    </source>
</evidence>
<accession>A0AA39RF85</accession>
<dbReference type="GO" id="GO:0006508">
    <property type="term" value="P:proteolysis"/>
    <property type="evidence" value="ECO:0007669"/>
    <property type="project" value="UniProtKB-KW"/>
</dbReference>
<proteinExistence type="inferred from homology"/>
<evidence type="ECO:0000259" key="10">
    <source>
        <dbReference type="PROSITE" id="PS51767"/>
    </source>
</evidence>
<evidence type="ECO:0000313" key="12">
    <source>
        <dbReference type="Proteomes" id="UP001168877"/>
    </source>
</evidence>
<keyword evidence="12" id="KW-1185">Reference proteome</keyword>
<keyword evidence="4 8" id="KW-0064">Aspartyl protease</keyword>
<dbReference type="AlphaFoldDB" id="A0AA39RF85"/>
<organism evidence="11 12">
    <name type="scientific">Acer saccharum</name>
    <name type="common">Sugar maple</name>
    <dbReference type="NCBI Taxonomy" id="4024"/>
    <lineage>
        <taxon>Eukaryota</taxon>
        <taxon>Viridiplantae</taxon>
        <taxon>Streptophyta</taxon>
        <taxon>Embryophyta</taxon>
        <taxon>Tracheophyta</taxon>
        <taxon>Spermatophyta</taxon>
        <taxon>Magnoliopsida</taxon>
        <taxon>eudicotyledons</taxon>
        <taxon>Gunneridae</taxon>
        <taxon>Pentapetalae</taxon>
        <taxon>rosids</taxon>
        <taxon>malvids</taxon>
        <taxon>Sapindales</taxon>
        <taxon>Sapindaceae</taxon>
        <taxon>Hippocastanoideae</taxon>
        <taxon>Acereae</taxon>
        <taxon>Acer</taxon>
    </lineage>
</organism>
<keyword evidence="2 8" id="KW-0645">Protease</keyword>
<feature type="domain" description="Peptidase A1" evidence="10">
    <location>
        <begin position="137"/>
        <end position="478"/>
    </location>
</feature>
<evidence type="ECO:0000256" key="3">
    <source>
        <dbReference type="ARBA" id="ARBA00022729"/>
    </source>
</evidence>
<comment type="similarity">
    <text evidence="1 8">Belongs to the peptidase A1 family.</text>
</comment>
<dbReference type="PANTHER" id="PTHR13683:SF750">
    <property type="entry name" value="ASPARTYL PROTEASE AED1"/>
    <property type="match status" value="1"/>
</dbReference>
<reference evidence="11" key="2">
    <citation type="submission" date="2023-06" db="EMBL/GenBank/DDBJ databases">
        <authorList>
            <person name="Swenson N.G."/>
            <person name="Wegrzyn J.L."/>
            <person name="Mcevoy S.L."/>
        </authorList>
    </citation>
    <scope>NUCLEOTIDE SEQUENCE</scope>
    <source>
        <strain evidence="11">NS2018</strain>
        <tissue evidence="11">Leaf</tissue>
    </source>
</reference>
<dbReference type="InterPro" id="IPR032861">
    <property type="entry name" value="TAXi_N"/>
</dbReference>
<evidence type="ECO:0000256" key="7">
    <source>
        <dbReference type="PIRSR" id="PIRSR601461-1"/>
    </source>
</evidence>
<dbReference type="PROSITE" id="PS51767">
    <property type="entry name" value="PEPTIDASE_A1"/>
    <property type="match status" value="2"/>
</dbReference>
<keyword evidence="3 9" id="KW-0732">Signal</keyword>
<reference evidence="11" key="1">
    <citation type="journal article" date="2022" name="Plant J.">
        <title>Strategies of tolerance reflected in two North American maple genomes.</title>
        <authorList>
            <person name="McEvoy S.L."/>
            <person name="Sezen U.U."/>
            <person name="Trouern-Trend A."/>
            <person name="McMahon S.M."/>
            <person name="Schaberg P.G."/>
            <person name="Yang J."/>
            <person name="Wegrzyn J.L."/>
            <person name="Swenson N.G."/>
        </authorList>
    </citation>
    <scope>NUCLEOTIDE SEQUENCE</scope>
    <source>
        <strain evidence="11">NS2018</strain>
    </source>
</reference>
<dbReference type="Gene3D" id="2.40.70.10">
    <property type="entry name" value="Acid Proteases"/>
    <property type="match status" value="4"/>
</dbReference>
<dbReference type="Pfam" id="PF14543">
    <property type="entry name" value="TAXi_N"/>
    <property type="match status" value="2"/>
</dbReference>
<dbReference type="Pfam" id="PF14541">
    <property type="entry name" value="TAXi_C"/>
    <property type="match status" value="2"/>
</dbReference>
<feature type="signal peptide" evidence="9">
    <location>
        <begin position="1"/>
        <end position="28"/>
    </location>
</feature>
<name>A0AA39RF85_ACESA</name>
<dbReference type="PANTHER" id="PTHR13683">
    <property type="entry name" value="ASPARTYL PROTEASES"/>
    <property type="match status" value="1"/>
</dbReference>
<dbReference type="GO" id="GO:0004190">
    <property type="term" value="F:aspartic-type endopeptidase activity"/>
    <property type="evidence" value="ECO:0007669"/>
    <property type="project" value="UniProtKB-KW"/>
</dbReference>
<sequence>MAGFLMFLLQASLLLLCLLCFSLENTCAEEPGEGQQYPHSHIVSVSSLLPSSVCNRSRKVSSKGSLELVHKHGPCSELNQGRANIPSWSEILLKDQARIRSINSKRRYMNSDGNRFDQTKSTNLPFGYDTSIGGGEIYAKIDIGTPRQSNYVILDTGSDITWIQCKPCSRCFKQPGPIFDPSKSSTIRTIPCKSSECNQLSVDRRGCVSNKCFYDISYGDGSFSNGYFMEDRLTFPTDNRKSKFVMNNYLFGCGRNNSEVDQEGSIGLMGLGRSPTSFVYQAASKLKKYFSYCVPSDFSSTGYLTFGKPDDINSKYIKFTPIPTTPQQSQDYDIVITGISVAGKKLAIKSSVFTDVGAIVDSGTVITQLPPEAYAAMRSAFRKEMARYKFVGANENTDTCYDFSSYQTVVIPKMSFFFEGGVELEVDVKGIMVANPDVKKVCLGFSAAGDGEVGILGNIMQRSVQVVFDVDGRRIGFGPGFVGGEGDWLRIAWFDFVVADFRWWKAAGFDFLWWEVTGCGFGRWVWSDLSLDGFGVAVGGVFGFEVYSKDSLELAYKHGPCSELKHGKANTPSLSEILLRDQARIHSINSRRLYLNSSDGNWFDQTKSATTLPFGYDLSIGGGEFYAKVDIGTPGQSNYVILDTGSDITWIQCKPCLVRCFKQPSPIFDPSKSSSHSSIPCKSSRCNLLSVSNPPHPRGCESAKCTYSSAYMDGSFTHGHFVQDKLTFPSADRKSKVVVNDYMFGCGQNNRDVDPDGSIGLMGLSRSPISFVYQTASKYKKYFSYCLPSDFSSTGYITFCKPDDLNNKYIKFTRIPTTPKQSQFYDVVITGISVAGKKIPINRSVFADGGAIIDSGTSITRLQPEAYAALKSAFHKEMSRYKLLAPDPEHGNIENCYDFSMYETVVIPKISFIFKDRVKLEVNVKGTMLAEDAKRVCLAFIAAGDGDGAVLGNLMQRTVQVVHDVEGRRIGFGPGTCA</sequence>
<gene>
    <name evidence="11" type="ORF">LWI29_029391</name>
</gene>
<dbReference type="FunFam" id="2.40.70.10:FF:000013">
    <property type="entry name" value="Aspartyl protease AED1"/>
    <property type="match status" value="1"/>
</dbReference>
<dbReference type="PRINTS" id="PR00792">
    <property type="entry name" value="PEPSIN"/>
</dbReference>
<evidence type="ECO:0000256" key="9">
    <source>
        <dbReference type="SAM" id="SignalP"/>
    </source>
</evidence>
<protein>
    <recommendedName>
        <fullName evidence="10">Peptidase A1 domain-containing protein</fullName>
    </recommendedName>
</protein>
<dbReference type="InterPro" id="IPR001461">
    <property type="entry name" value="Aspartic_peptidase_A1"/>
</dbReference>
<dbReference type="EMBL" id="JAUESC010000388">
    <property type="protein sequence ID" value="KAK0572302.1"/>
    <property type="molecule type" value="Genomic_DNA"/>
</dbReference>
<dbReference type="InterPro" id="IPR021109">
    <property type="entry name" value="Peptidase_aspartic_dom_sf"/>
</dbReference>
<dbReference type="InterPro" id="IPR032799">
    <property type="entry name" value="TAXi_C"/>
</dbReference>